<evidence type="ECO:0000313" key="3">
    <source>
        <dbReference type="Proteomes" id="UP000045285"/>
    </source>
</evidence>
<dbReference type="EMBL" id="CCMZ01000033">
    <property type="protein sequence ID" value="CDX22462.1"/>
    <property type="molecule type" value="Genomic_DNA"/>
</dbReference>
<dbReference type="Proteomes" id="UP000045285">
    <property type="component" value="Unassembled WGS sequence"/>
</dbReference>
<sequence length="147" mass="16229">MLTTRSAMPRTRSIPHRNRAARGKFLPVAFVVTAAFLPAGAQAKMPADFLGKWSTDPARCEQVNGEVDMLEVLPDGLTFYEIGCEFDEPTAAGKTLRMAAQCYKGGSPMTAGEVELSRSEQDRISVSLHGFFWTAETPETFQRCHEQ</sequence>
<organism evidence="2 3">
    <name type="scientific">Mesorhizobium plurifarium</name>
    <dbReference type="NCBI Taxonomy" id="69974"/>
    <lineage>
        <taxon>Bacteria</taxon>
        <taxon>Pseudomonadati</taxon>
        <taxon>Pseudomonadota</taxon>
        <taxon>Alphaproteobacteria</taxon>
        <taxon>Hyphomicrobiales</taxon>
        <taxon>Phyllobacteriaceae</taxon>
        <taxon>Mesorhizobium</taxon>
    </lineage>
</organism>
<feature type="chain" id="PRO_5001854169" description="DUF2147 domain-containing protein" evidence="1">
    <location>
        <begin position="44"/>
        <end position="147"/>
    </location>
</feature>
<gene>
    <name evidence="2" type="ORF">MPL3356_390334</name>
</gene>
<dbReference type="AlphaFoldDB" id="A0A090DZF1"/>
<protein>
    <recommendedName>
        <fullName evidence="4">DUF2147 domain-containing protein</fullName>
    </recommendedName>
</protein>
<keyword evidence="1" id="KW-0732">Signal</keyword>
<name>A0A090DZF1_MESPL</name>
<accession>A0A090DZF1</accession>
<evidence type="ECO:0000313" key="2">
    <source>
        <dbReference type="EMBL" id="CDX22462.1"/>
    </source>
</evidence>
<evidence type="ECO:0000256" key="1">
    <source>
        <dbReference type="SAM" id="SignalP"/>
    </source>
</evidence>
<reference evidence="3" key="1">
    <citation type="submission" date="2014-08" db="EMBL/GenBank/DDBJ databases">
        <authorList>
            <person name="Moulin L."/>
        </authorList>
    </citation>
    <scope>NUCLEOTIDE SEQUENCE [LARGE SCALE GENOMIC DNA]</scope>
</reference>
<proteinExistence type="predicted"/>
<feature type="signal peptide" evidence="1">
    <location>
        <begin position="1"/>
        <end position="43"/>
    </location>
</feature>
<keyword evidence="3" id="KW-1185">Reference proteome</keyword>
<evidence type="ECO:0008006" key="4">
    <source>
        <dbReference type="Google" id="ProtNLM"/>
    </source>
</evidence>